<keyword evidence="2" id="KW-1185">Reference proteome</keyword>
<organism evidence="1 2">
    <name type="scientific">Paractinoplanes hotanensis</name>
    <dbReference type="NCBI Taxonomy" id="2906497"/>
    <lineage>
        <taxon>Bacteria</taxon>
        <taxon>Bacillati</taxon>
        <taxon>Actinomycetota</taxon>
        <taxon>Actinomycetes</taxon>
        <taxon>Micromonosporales</taxon>
        <taxon>Micromonosporaceae</taxon>
        <taxon>Paractinoplanes</taxon>
    </lineage>
</organism>
<reference evidence="1 2" key="1">
    <citation type="submission" date="2022-06" db="EMBL/GenBank/DDBJ databases">
        <title>Actinoplanes abujensis sp. nov., isolated from Nigerian arid soil.</title>
        <authorList>
            <person name="Ding P."/>
        </authorList>
    </citation>
    <scope>NUCLEOTIDE SEQUENCE [LARGE SCALE GENOMIC DNA]</scope>
    <source>
        <strain evidence="2">TRM88002</strain>
    </source>
</reference>
<accession>A0ABT0YA95</accession>
<gene>
    <name evidence="1" type="ORF">LXN57_35905</name>
</gene>
<proteinExistence type="predicted"/>
<evidence type="ECO:0000313" key="1">
    <source>
        <dbReference type="EMBL" id="MCM4082958.1"/>
    </source>
</evidence>
<protein>
    <submittedName>
        <fullName evidence="1">DUF4192 domain-containing protein</fullName>
    </submittedName>
</protein>
<dbReference type="Pfam" id="PF13830">
    <property type="entry name" value="DUF4192"/>
    <property type="match status" value="1"/>
</dbReference>
<comment type="caution">
    <text evidence="1">The sequence shown here is derived from an EMBL/GenBank/DDBJ whole genome shotgun (WGS) entry which is preliminary data.</text>
</comment>
<evidence type="ECO:0000313" key="2">
    <source>
        <dbReference type="Proteomes" id="UP001523216"/>
    </source>
</evidence>
<dbReference type="Proteomes" id="UP001523216">
    <property type="component" value="Unassembled WGS sequence"/>
</dbReference>
<dbReference type="RefSeq" id="WP_251802672.1">
    <property type="nucleotide sequence ID" value="NZ_JAMQOL010000053.1"/>
</dbReference>
<sequence>MNPECTIVVRSPADLIAVTPYLLGFHPADSLVVIGTVGRAVSFVGRHDLPPPGGDDTGPIAQMVARQKAQTVSLLGFGPPEPVNRTIGALVAALNRAGVRVRDQLRITAGRWWSFDCADPSCCPPEGLPVPSPHNPIAAAAVFQGQVALPNRQKLVEQVAAVEGEERRQMAAATAALNLKLGEGLPRTLMGRAGRKAVLHAERQHAAGRSLTYDETAWLGALLIGRTAFDFAVNRIADEPWHLRLWTETTRRVEVPFVPGPAALLGYAAWRVGLGPLARVAVDRALRHDPYHRFATILDRLLAAGISHEAVEDFGPPAGSVRGRAA</sequence>
<dbReference type="InterPro" id="IPR025447">
    <property type="entry name" value="DUF4192"/>
</dbReference>
<dbReference type="EMBL" id="JAMQOL010000053">
    <property type="protein sequence ID" value="MCM4082958.1"/>
    <property type="molecule type" value="Genomic_DNA"/>
</dbReference>
<name>A0ABT0YA95_9ACTN</name>